<accession>A0A061EZ26</accession>
<feature type="region of interest" description="Disordered" evidence="2">
    <location>
        <begin position="451"/>
        <end position="477"/>
    </location>
</feature>
<dbReference type="Gene3D" id="4.10.60.10">
    <property type="entry name" value="Zinc finger, CCHC-type"/>
    <property type="match status" value="2"/>
</dbReference>
<dbReference type="EMBL" id="CM001883">
    <property type="protein sequence ID" value="EOY09642.1"/>
    <property type="molecule type" value="Genomic_DNA"/>
</dbReference>
<evidence type="ECO:0000313" key="4">
    <source>
        <dbReference type="EMBL" id="EOY09642.1"/>
    </source>
</evidence>
<keyword evidence="1" id="KW-0479">Metal-binding</keyword>
<evidence type="ECO:0000259" key="3">
    <source>
        <dbReference type="PROSITE" id="PS50158"/>
    </source>
</evidence>
<keyword evidence="5" id="KW-1185">Reference proteome</keyword>
<sequence>MERPIPTRNEAEAAAVVKRRESGHWRSKVEEHGMISDLSGFDNLRAMIEGEATVQRRKRRRKRKRKRKKNKQAQHPLLVDAGKPAIDTEQAGRDEAVRTVEVSKMDLIEIPATDVPQKPAVDTAVKESKMIATVQAVKSRTGGNGDEAGSEDVFGLFSSSPEDGNLISNISSKKSTGKMLSVEATINKDSKTVWRNELKTVVAEETVDVGKREIHAENAKCVETVKSPETEPAQNTVLRRLLRKPRYFDSPNGFWARSFSCGEDHPAAAANCTVQKRLKPCFLCGSLQHNGKHCVQGRDHQANCQEKQDENNLTYIICLRCGDSGHDMFSCRSDYSPDDLKRIQCYVCNGFGHLSCVNVLDTSPAEVSCYNCGQTGHLGSECTKFPKVARGSNAPALCHRCREEGHFARTCTLSRKMLQNTHANKETVHFCTLNNEKELFSTYHLQRTRRVQTEMRRSLGSSSAPPSLCEPQNDAKDEIQERLIINVDQ</sequence>
<proteinExistence type="predicted"/>
<gene>
    <name evidence="4" type="ORF">TCM_025041</name>
</gene>
<feature type="region of interest" description="Disordered" evidence="2">
    <location>
        <begin position="53"/>
        <end position="76"/>
    </location>
</feature>
<organism evidence="4 5">
    <name type="scientific">Theobroma cacao</name>
    <name type="common">Cacao</name>
    <name type="synonym">Cocoa</name>
    <dbReference type="NCBI Taxonomy" id="3641"/>
    <lineage>
        <taxon>Eukaryota</taxon>
        <taxon>Viridiplantae</taxon>
        <taxon>Streptophyta</taxon>
        <taxon>Embryophyta</taxon>
        <taxon>Tracheophyta</taxon>
        <taxon>Spermatophyta</taxon>
        <taxon>Magnoliopsida</taxon>
        <taxon>eudicotyledons</taxon>
        <taxon>Gunneridae</taxon>
        <taxon>Pentapetalae</taxon>
        <taxon>rosids</taxon>
        <taxon>malvids</taxon>
        <taxon>Malvales</taxon>
        <taxon>Malvaceae</taxon>
        <taxon>Byttnerioideae</taxon>
        <taxon>Theobroma</taxon>
    </lineage>
</organism>
<dbReference type="AlphaFoldDB" id="A0A061EZ26"/>
<dbReference type="SUPFAM" id="SSF57756">
    <property type="entry name" value="Retrovirus zinc finger-like domains"/>
    <property type="match status" value="2"/>
</dbReference>
<dbReference type="HOGENOM" id="CLU_646551_0_0_1"/>
<evidence type="ECO:0000256" key="1">
    <source>
        <dbReference type="PROSITE-ProRule" id="PRU00047"/>
    </source>
</evidence>
<dbReference type="PANTHER" id="PTHR46978">
    <property type="entry name" value="ZINC KNUCKLE (CCHC-TYPE) FAMILY PROTEIN"/>
    <property type="match status" value="1"/>
</dbReference>
<dbReference type="InterPro" id="IPR036875">
    <property type="entry name" value="Znf_CCHC_sf"/>
</dbReference>
<keyword evidence="1" id="KW-0863">Zinc-finger</keyword>
<feature type="domain" description="CCHC-type" evidence="3">
    <location>
        <begin position="369"/>
        <end position="384"/>
    </location>
</feature>
<evidence type="ECO:0000313" key="5">
    <source>
        <dbReference type="Proteomes" id="UP000026915"/>
    </source>
</evidence>
<dbReference type="Gramene" id="EOY09642">
    <property type="protein sequence ID" value="EOY09642"/>
    <property type="gene ID" value="TCM_025041"/>
</dbReference>
<dbReference type="OMA" id="ESKMIAT"/>
<feature type="compositionally biased region" description="Basic residues" evidence="2">
    <location>
        <begin position="55"/>
        <end position="72"/>
    </location>
</feature>
<dbReference type="PROSITE" id="PS50158">
    <property type="entry name" value="ZF_CCHC"/>
    <property type="match status" value="2"/>
</dbReference>
<dbReference type="Pfam" id="PF00098">
    <property type="entry name" value="zf-CCHC"/>
    <property type="match status" value="2"/>
</dbReference>
<dbReference type="STRING" id="3641.A0A061EZ26"/>
<dbReference type="GO" id="GO:0003676">
    <property type="term" value="F:nucleic acid binding"/>
    <property type="evidence" value="ECO:0007669"/>
    <property type="project" value="InterPro"/>
</dbReference>
<feature type="domain" description="CCHC-type" evidence="3">
    <location>
        <begin position="398"/>
        <end position="411"/>
    </location>
</feature>
<dbReference type="SMART" id="SM00343">
    <property type="entry name" value="ZnF_C2HC"/>
    <property type="match status" value="5"/>
</dbReference>
<dbReference type="Proteomes" id="UP000026915">
    <property type="component" value="Chromosome 5"/>
</dbReference>
<protein>
    <submittedName>
        <fullName evidence="4">Zinc knuckle (CCHC-type) family protein isoform 1</fullName>
    </submittedName>
</protein>
<dbReference type="eggNOG" id="KOG4400">
    <property type="taxonomic scope" value="Eukaryota"/>
</dbReference>
<name>A0A061EZ26_THECC</name>
<dbReference type="InParanoid" id="A0A061EZ26"/>
<reference evidence="4 5" key="1">
    <citation type="journal article" date="2013" name="Genome Biol.">
        <title>The genome sequence of the most widely cultivated cacao type and its use to identify candidate genes regulating pod color.</title>
        <authorList>
            <person name="Motamayor J.C."/>
            <person name="Mockaitis K."/>
            <person name="Schmutz J."/>
            <person name="Haiminen N."/>
            <person name="Iii D.L."/>
            <person name="Cornejo O."/>
            <person name="Findley S.D."/>
            <person name="Zheng P."/>
            <person name="Utro F."/>
            <person name="Royaert S."/>
            <person name="Saski C."/>
            <person name="Jenkins J."/>
            <person name="Podicheti R."/>
            <person name="Zhao M."/>
            <person name="Scheffler B.E."/>
            <person name="Stack J.C."/>
            <person name="Feltus F.A."/>
            <person name="Mustiga G.M."/>
            <person name="Amores F."/>
            <person name="Phillips W."/>
            <person name="Marelli J.P."/>
            <person name="May G.D."/>
            <person name="Shapiro H."/>
            <person name="Ma J."/>
            <person name="Bustamante C.D."/>
            <person name="Schnell R.J."/>
            <person name="Main D."/>
            <person name="Gilbert D."/>
            <person name="Parida L."/>
            <person name="Kuhn D.N."/>
        </authorList>
    </citation>
    <scope>NUCLEOTIDE SEQUENCE [LARGE SCALE GENOMIC DNA]</scope>
    <source>
        <strain evidence="5">cv. Matina 1-6</strain>
    </source>
</reference>
<dbReference type="GO" id="GO:0008270">
    <property type="term" value="F:zinc ion binding"/>
    <property type="evidence" value="ECO:0007669"/>
    <property type="project" value="UniProtKB-KW"/>
</dbReference>
<dbReference type="InterPro" id="IPR001878">
    <property type="entry name" value="Znf_CCHC"/>
</dbReference>
<keyword evidence="1" id="KW-0862">Zinc</keyword>
<dbReference type="PANTHER" id="PTHR46978:SF2">
    <property type="entry name" value="ZINC KNUCKLE (CCHC-TYPE) FAMILY PROTEIN ISOFORM 1"/>
    <property type="match status" value="1"/>
</dbReference>
<evidence type="ECO:0000256" key="2">
    <source>
        <dbReference type="SAM" id="MobiDB-lite"/>
    </source>
</evidence>